<dbReference type="EC" id="3.6.1.13" evidence="2"/>
<sequence length="339" mass="38448">MEEQEKEVRRIPIRSFILKKKSNFREVVYIPIRDTVRWKELLQYNLPEKWKINKPEAIISITGICHQFHIKDKCYFKRDLINAVTSTGSWIVTCGLESGVVQFIEDAVNEHIALKDCHIPIVGLLSKRISAPDDTIVKKGMNGKWVDIPTLSTQETLDPNHTQFIFLEGKRTQKMLHSNAEKHTEITEVCKTDIQYTETDTCEILPLVLVLIEGGVSALETVWGVLKNGNPVVVIDGSGGAADFLAYFYRRATRESNEEKGKLSDSAESIQEVIDKCFEENCKTVVSLLRSCLENYKLVGLNKIKSITTSSEAENILTYDKKDNAGIEHRNTTDKVDEK</sequence>
<name>A0A8S3RWV9_MYTED</name>
<dbReference type="GO" id="GO:0099604">
    <property type="term" value="F:ligand-gated calcium channel activity"/>
    <property type="evidence" value="ECO:0007669"/>
    <property type="project" value="TreeGrafter"/>
</dbReference>
<evidence type="ECO:0000259" key="1">
    <source>
        <dbReference type="Pfam" id="PF18139"/>
    </source>
</evidence>
<keyword evidence="2" id="KW-0378">Hydrolase</keyword>
<gene>
    <name evidence="2" type="ORF">MEDL_27359</name>
</gene>
<protein>
    <submittedName>
        <fullName evidence="2">TRPM2</fullName>
        <ecNumber evidence="2">3.6.1.13</ecNumber>
    </submittedName>
</protein>
<feature type="domain" description="TRPM SLOG" evidence="1">
    <location>
        <begin position="46"/>
        <end position="293"/>
    </location>
</feature>
<dbReference type="OrthoDB" id="10050890at2759"/>
<evidence type="ECO:0000313" key="2">
    <source>
        <dbReference type="EMBL" id="CAG2213478.1"/>
    </source>
</evidence>
<accession>A0A8S3RWV9</accession>
<dbReference type="PANTHER" id="PTHR13800">
    <property type="entry name" value="TRANSIENT RECEPTOR POTENTIAL CATION CHANNEL, SUBFAMILY M, MEMBER 6"/>
    <property type="match status" value="1"/>
</dbReference>
<dbReference type="GO" id="GO:0047631">
    <property type="term" value="F:ADP-ribose diphosphatase activity"/>
    <property type="evidence" value="ECO:0007669"/>
    <property type="project" value="UniProtKB-EC"/>
</dbReference>
<dbReference type="AlphaFoldDB" id="A0A8S3RWV9"/>
<organism evidence="2 3">
    <name type="scientific">Mytilus edulis</name>
    <name type="common">Blue mussel</name>
    <dbReference type="NCBI Taxonomy" id="6550"/>
    <lineage>
        <taxon>Eukaryota</taxon>
        <taxon>Metazoa</taxon>
        <taxon>Spiralia</taxon>
        <taxon>Lophotrochozoa</taxon>
        <taxon>Mollusca</taxon>
        <taxon>Bivalvia</taxon>
        <taxon>Autobranchia</taxon>
        <taxon>Pteriomorphia</taxon>
        <taxon>Mytilida</taxon>
        <taxon>Mytiloidea</taxon>
        <taxon>Mytilidae</taxon>
        <taxon>Mytilinae</taxon>
        <taxon>Mytilus</taxon>
    </lineage>
</organism>
<proteinExistence type="predicted"/>
<dbReference type="GO" id="GO:0005886">
    <property type="term" value="C:plasma membrane"/>
    <property type="evidence" value="ECO:0007669"/>
    <property type="project" value="TreeGrafter"/>
</dbReference>
<evidence type="ECO:0000313" key="3">
    <source>
        <dbReference type="Proteomes" id="UP000683360"/>
    </source>
</evidence>
<comment type="caution">
    <text evidence="2">The sequence shown here is derived from an EMBL/GenBank/DDBJ whole genome shotgun (WGS) entry which is preliminary data.</text>
</comment>
<dbReference type="Proteomes" id="UP000683360">
    <property type="component" value="Unassembled WGS sequence"/>
</dbReference>
<dbReference type="InterPro" id="IPR041491">
    <property type="entry name" value="TRPM_SLOG"/>
</dbReference>
<dbReference type="EMBL" id="CAJPWZ010001354">
    <property type="protein sequence ID" value="CAG2213478.1"/>
    <property type="molecule type" value="Genomic_DNA"/>
</dbReference>
<dbReference type="PANTHER" id="PTHR13800:SF12">
    <property type="entry name" value="TRANSIENT RECEPTOR POTENTIAL CATION CHANNEL SUBFAMILY M MEMBER-LIKE 2"/>
    <property type="match status" value="1"/>
</dbReference>
<dbReference type="InterPro" id="IPR050927">
    <property type="entry name" value="TRPM"/>
</dbReference>
<reference evidence="2" key="1">
    <citation type="submission" date="2021-03" db="EMBL/GenBank/DDBJ databases">
        <authorList>
            <person name="Bekaert M."/>
        </authorList>
    </citation>
    <scope>NUCLEOTIDE SEQUENCE</scope>
</reference>
<keyword evidence="3" id="KW-1185">Reference proteome</keyword>
<dbReference type="Pfam" id="PF18139">
    <property type="entry name" value="LSDAT_euk"/>
    <property type="match status" value="1"/>
</dbReference>